<dbReference type="PANTHER" id="PTHR12128:SF66">
    <property type="entry name" value="4-HYDROXY-2-OXOGLUTARATE ALDOLASE, MITOCHONDRIAL"/>
    <property type="match status" value="1"/>
</dbReference>
<dbReference type="Proteomes" id="UP000316801">
    <property type="component" value="Unassembled WGS sequence"/>
</dbReference>
<comment type="caution">
    <text evidence="4">The sequence shown here is derived from an EMBL/GenBank/DDBJ whole genome shotgun (WGS) entry which is preliminary data.</text>
</comment>
<dbReference type="EMBL" id="VJMG01000023">
    <property type="protein sequence ID" value="TRL39112.1"/>
    <property type="molecule type" value="Genomic_DNA"/>
</dbReference>
<name>A0A549TB50_9HYPH</name>
<dbReference type="AlphaFoldDB" id="A0A549TB50"/>
<dbReference type="PANTHER" id="PTHR12128">
    <property type="entry name" value="DIHYDRODIPICOLINATE SYNTHASE"/>
    <property type="match status" value="1"/>
</dbReference>
<gene>
    <name evidence="4" type="ORF">FNA46_10090</name>
</gene>
<keyword evidence="2" id="KW-0456">Lyase</keyword>
<dbReference type="GO" id="GO:0008840">
    <property type="term" value="F:4-hydroxy-tetrahydrodipicolinate synthase activity"/>
    <property type="evidence" value="ECO:0007669"/>
    <property type="project" value="TreeGrafter"/>
</dbReference>
<dbReference type="InterPro" id="IPR002220">
    <property type="entry name" value="DapA-like"/>
</dbReference>
<dbReference type="Gene3D" id="3.20.20.70">
    <property type="entry name" value="Aldolase class I"/>
    <property type="match status" value="1"/>
</dbReference>
<organism evidence="4 5">
    <name type="scientific">Rhizobium straminoryzae</name>
    <dbReference type="NCBI Taxonomy" id="1387186"/>
    <lineage>
        <taxon>Bacteria</taxon>
        <taxon>Pseudomonadati</taxon>
        <taxon>Pseudomonadota</taxon>
        <taxon>Alphaproteobacteria</taxon>
        <taxon>Hyphomicrobiales</taxon>
        <taxon>Rhizobiaceae</taxon>
        <taxon>Rhizobium/Agrobacterium group</taxon>
        <taxon>Rhizobium</taxon>
    </lineage>
</organism>
<evidence type="ECO:0000313" key="4">
    <source>
        <dbReference type="EMBL" id="TRL39112.1"/>
    </source>
</evidence>
<evidence type="ECO:0000313" key="5">
    <source>
        <dbReference type="Proteomes" id="UP000316801"/>
    </source>
</evidence>
<dbReference type="InterPro" id="IPR013785">
    <property type="entry name" value="Aldolase_TIM"/>
</dbReference>
<evidence type="ECO:0008006" key="6">
    <source>
        <dbReference type="Google" id="ProtNLM"/>
    </source>
</evidence>
<feature type="region of interest" description="Disordered" evidence="3">
    <location>
        <begin position="35"/>
        <end position="55"/>
    </location>
</feature>
<dbReference type="Pfam" id="PF00701">
    <property type="entry name" value="DHDPS"/>
    <property type="match status" value="1"/>
</dbReference>
<protein>
    <recommendedName>
        <fullName evidence="6">4-hydroxy-tetrahydrodipicolinate synthase</fullName>
    </recommendedName>
</protein>
<evidence type="ECO:0000256" key="2">
    <source>
        <dbReference type="ARBA" id="ARBA00023239"/>
    </source>
</evidence>
<evidence type="ECO:0000256" key="3">
    <source>
        <dbReference type="SAM" id="MobiDB-lite"/>
    </source>
</evidence>
<dbReference type="SMART" id="SM01130">
    <property type="entry name" value="DHDPS"/>
    <property type="match status" value="1"/>
</dbReference>
<keyword evidence="5" id="KW-1185">Reference proteome</keyword>
<dbReference type="SUPFAM" id="SSF51569">
    <property type="entry name" value="Aldolase"/>
    <property type="match status" value="1"/>
</dbReference>
<evidence type="ECO:0000256" key="1">
    <source>
        <dbReference type="ARBA" id="ARBA00007592"/>
    </source>
</evidence>
<comment type="similarity">
    <text evidence="1">Belongs to the DapA family.</text>
</comment>
<sequence>MPAGLALSLQQHEGFTHVQAQPLLRAGYPGARTLFHHPRGKPRDLGPAGDTPGSERACCRNAPLAPAFWAPAFRAPAQPADGRAAGVTGAAIMPLSPFQGTFVDLVTPFRDGALDHTGLSLLIEWQIQAGIEGLVVCGEASESHCLTPAERATVMATAIEVAHGRVPVLAGIVTNATDRAITLIDEARQAGVDGAVLVLPYYNKPCAEGVVRHVMQITAGAGLPVLLLSRPATTMLALTPELVGRLAGLPNVSGIIDGSRDHAALFGLSDDTRLRTRLYCGDGQGDVTGFLGSAGCISWVANVAPRLAASLHHAAAGGNLKAAHALQTRLQPLLDAMDRDHPVSTLKQALAYVFGTSPEVRLPLVPVEAQNLAALRTALSLVGLSTDLPFLQAAALATQGGLRCRL</sequence>
<dbReference type="PRINTS" id="PR00146">
    <property type="entry name" value="DHPICSNTHASE"/>
</dbReference>
<accession>A0A549TB50</accession>
<reference evidence="4 5" key="1">
    <citation type="submission" date="2019-07" db="EMBL/GenBank/DDBJ databases">
        <title>Ln-dependent methylotrophs.</title>
        <authorList>
            <person name="Tani A."/>
        </authorList>
    </citation>
    <scope>NUCLEOTIDE SEQUENCE [LARGE SCALE GENOMIC DNA]</scope>
    <source>
        <strain evidence="4 5">SM12</strain>
    </source>
</reference>
<proteinExistence type="inferred from homology"/>